<evidence type="ECO:0000259" key="2">
    <source>
        <dbReference type="Pfam" id="PF16977"/>
    </source>
</evidence>
<keyword evidence="1" id="KW-0472">Membrane</keyword>
<name>A0AAV4J2B9_9GAST</name>
<keyword evidence="1" id="KW-0812">Transmembrane</keyword>
<evidence type="ECO:0000256" key="1">
    <source>
        <dbReference type="SAM" id="Phobius"/>
    </source>
</evidence>
<keyword evidence="1" id="KW-1133">Transmembrane helix</keyword>
<dbReference type="EMBL" id="BMAT01013602">
    <property type="protein sequence ID" value="GFS16119.1"/>
    <property type="molecule type" value="Genomic_DNA"/>
</dbReference>
<dbReference type="Proteomes" id="UP000762676">
    <property type="component" value="Unassembled WGS sequence"/>
</dbReference>
<feature type="domain" description="Apextrin C-terminal" evidence="2">
    <location>
        <begin position="225"/>
        <end position="431"/>
    </location>
</feature>
<gene>
    <name evidence="3" type="ORF">ElyMa_006787300</name>
</gene>
<proteinExistence type="predicted"/>
<accession>A0AAV4J2B9</accession>
<sequence>MKCLPYTAGFVVIAIIYGAGGAFLHGPEEMLPHPFHMTYSPSYIFPGVTKNLALRCEHNPESTVEHILRKVSKVRILEKISQDEWQLMAVQNGSGMPVVLNNKISASGVVTPKSVDANFLEIRWAEVDKKTLGVYRCDIVGTGEDYHSDVEMTMELELTRGDIPNDVLYSLLLQTEREMESLVAANTRDIELLKEQNVSLGHQGSTIDDVKASDEFLLRSNTVAWPAGEYALLQPNTGCPVDLAFYGGNSGYFRLHTESTEDFNNNTVHGQTHLSQPIMMKSGSKFFFFLRFCVVTKVFSDLPWPKGSYCIHTKGSRCPAGFSYGKIYLDTEDHLNADLYGGNVPFYPPSDLLFCCKADQDAQTPITLPTDSPFYLYRIGGRCQEVEGMDVTEEFMAIDTENFINQNSVSGSLPDSDLGADSIVRIELCYYSKK</sequence>
<dbReference type="Pfam" id="PF16977">
    <property type="entry name" value="ApeC"/>
    <property type="match status" value="1"/>
</dbReference>
<dbReference type="PANTHER" id="PTHR19324">
    <property type="entry name" value="PERFORIN-LIKE PROTEIN 1"/>
    <property type="match status" value="1"/>
</dbReference>
<evidence type="ECO:0000313" key="3">
    <source>
        <dbReference type="EMBL" id="GFS16119.1"/>
    </source>
</evidence>
<comment type="caution">
    <text evidence="3">The sequence shown here is derived from an EMBL/GenBank/DDBJ whole genome shotgun (WGS) entry which is preliminary data.</text>
</comment>
<feature type="transmembrane region" description="Helical" evidence="1">
    <location>
        <begin position="6"/>
        <end position="24"/>
    </location>
</feature>
<organism evidence="3 4">
    <name type="scientific">Elysia marginata</name>
    <dbReference type="NCBI Taxonomy" id="1093978"/>
    <lineage>
        <taxon>Eukaryota</taxon>
        <taxon>Metazoa</taxon>
        <taxon>Spiralia</taxon>
        <taxon>Lophotrochozoa</taxon>
        <taxon>Mollusca</taxon>
        <taxon>Gastropoda</taxon>
        <taxon>Heterobranchia</taxon>
        <taxon>Euthyneura</taxon>
        <taxon>Panpulmonata</taxon>
        <taxon>Sacoglossa</taxon>
        <taxon>Placobranchoidea</taxon>
        <taxon>Plakobranchidae</taxon>
        <taxon>Elysia</taxon>
    </lineage>
</organism>
<evidence type="ECO:0000313" key="4">
    <source>
        <dbReference type="Proteomes" id="UP000762676"/>
    </source>
</evidence>
<dbReference type="AlphaFoldDB" id="A0AAV4J2B9"/>
<keyword evidence="4" id="KW-1185">Reference proteome</keyword>
<reference evidence="3 4" key="1">
    <citation type="journal article" date="2021" name="Elife">
        <title>Chloroplast acquisition without the gene transfer in kleptoplastic sea slugs, Plakobranchus ocellatus.</title>
        <authorList>
            <person name="Maeda T."/>
            <person name="Takahashi S."/>
            <person name="Yoshida T."/>
            <person name="Shimamura S."/>
            <person name="Takaki Y."/>
            <person name="Nagai Y."/>
            <person name="Toyoda A."/>
            <person name="Suzuki Y."/>
            <person name="Arimoto A."/>
            <person name="Ishii H."/>
            <person name="Satoh N."/>
            <person name="Nishiyama T."/>
            <person name="Hasebe M."/>
            <person name="Maruyama T."/>
            <person name="Minagawa J."/>
            <person name="Obokata J."/>
            <person name="Shigenobu S."/>
        </authorList>
    </citation>
    <scope>NUCLEOTIDE SEQUENCE [LARGE SCALE GENOMIC DNA]</scope>
</reference>
<dbReference type="InterPro" id="IPR031569">
    <property type="entry name" value="ApeC"/>
</dbReference>
<protein>
    <submittedName>
        <fullName evidence="3">Apextrin</fullName>
    </submittedName>
</protein>
<dbReference type="PANTHER" id="PTHR19324:SF33">
    <property type="entry name" value="MUCIN-5AC"/>
    <property type="match status" value="1"/>
</dbReference>